<dbReference type="AlphaFoldDB" id="A0A9Q1F459"/>
<proteinExistence type="predicted"/>
<organism evidence="1 2">
    <name type="scientific">Synaphobranchus kaupii</name>
    <name type="common">Kaup's arrowtooth eel</name>
    <dbReference type="NCBI Taxonomy" id="118154"/>
    <lineage>
        <taxon>Eukaryota</taxon>
        <taxon>Metazoa</taxon>
        <taxon>Chordata</taxon>
        <taxon>Craniata</taxon>
        <taxon>Vertebrata</taxon>
        <taxon>Euteleostomi</taxon>
        <taxon>Actinopterygii</taxon>
        <taxon>Neopterygii</taxon>
        <taxon>Teleostei</taxon>
        <taxon>Anguilliformes</taxon>
        <taxon>Synaphobranchidae</taxon>
        <taxon>Synaphobranchus</taxon>
    </lineage>
</organism>
<dbReference type="EMBL" id="JAINUF010000009">
    <property type="protein sequence ID" value="KAJ8350604.1"/>
    <property type="molecule type" value="Genomic_DNA"/>
</dbReference>
<gene>
    <name evidence="1" type="ORF">SKAU_G00257340</name>
</gene>
<sequence length="71" mass="8230">MLNDAKQDMRAKSNSSSEFLLDEKVTEVITVECILSQEHTSEEGLQIRPTEDVRKGCKDQIRGWRKRGNMY</sequence>
<accession>A0A9Q1F459</accession>
<protein>
    <submittedName>
        <fullName evidence="1">Uncharacterized protein</fullName>
    </submittedName>
</protein>
<evidence type="ECO:0000313" key="2">
    <source>
        <dbReference type="Proteomes" id="UP001152622"/>
    </source>
</evidence>
<keyword evidence="2" id="KW-1185">Reference proteome</keyword>
<comment type="caution">
    <text evidence="1">The sequence shown here is derived from an EMBL/GenBank/DDBJ whole genome shotgun (WGS) entry which is preliminary data.</text>
</comment>
<evidence type="ECO:0000313" key="1">
    <source>
        <dbReference type="EMBL" id="KAJ8350604.1"/>
    </source>
</evidence>
<name>A0A9Q1F459_SYNKA</name>
<dbReference type="Proteomes" id="UP001152622">
    <property type="component" value="Chromosome 9"/>
</dbReference>
<reference evidence="1" key="1">
    <citation type="journal article" date="2023" name="Science">
        <title>Genome structures resolve the early diversification of teleost fishes.</title>
        <authorList>
            <person name="Parey E."/>
            <person name="Louis A."/>
            <person name="Montfort J."/>
            <person name="Bouchez O."/>
            <person name="Roques C."/>
            <person name="Iampietro C."/>
            <person name="Lluch J."/>
            <person name="Castinel A."/>
            <person name="Donnadieu C."/>
            <person name="Desvignes T."/>
            <person name="Floi Bucao C."/>
            <person name="Jouanno E."/>
            <person name="Wen M."/>
            <person name="Mejri S."/>
            <person name="Dirks R."/>
            <person name="Jansen H."/>
            <person name="Henkel C."/>
            <person name="Chen W.J."/>
            <person name="Zahm M."/>
            <person name="Cabau C."/>
            <person name="Klopp C."/>
            <person name="Thompson A.W."/>
            <person name="Robinson-Rechavi M."/>
            <person name="Braasch I."/>
            <person name="Lecointre G."/>
            <person name="Bobe J."/>
            <person name="Postlethwait J.H."/>
            <person name="Berthelot C."/>
            <person name="Roest Crollius H."/>
            <person name="Guiguen Y."/>
        </authorList>
    </citation>
    <scope>NUCLEOTIDE SEQUENCE</scope>
    <source>
        <strain evidence="1">WJC10195</strain>
    </source>
</reference>